<evidence type="ECO:0000313" key="2">
    <source>
        <dbReference type="EMBL" id="MBY28937.1"/>
    </source>
</evidence>
<evidence type="ECO:0000259" key="1">
    <source>
        <dbReference type="Pfam" id="PF21788"/>
    </source>
</evidence>
<feature type="domain" description="Transposable element P transposase-like GTP-binding insertion" evidence="1">
    <location>
        <begin position="7"/>
        <end position="125"/>
    </location>
</feature>
<dbReference type="AlphaFoldDB" id="A0A2S2PHP4"/>
<accession>A0A2S2PHP4</accession>
<sequence>MFADAPHLIKNVRNRLHNKKSLRVSAETPFIRWSHYLDVYNNDIKRNSNSPTKVCPKITLRHLEVDGLSKMSVKLATQVLSNSMARGIEFYRDYCKVESLKTSHQTELFTDRFNKLFDVLNRKYPAEGIRNDFKRES</sequence>
<gene>
    <name evidence="2" type="ORF">g.178133</name>
</gene>
<dbReference type="EMBL" id="GGMR01016318">
    <property type="protein sequence ID" value="MBY28937.1"/>
    <property type="molecule type" value="Transcribed_RNA"/>
</dbReference>
<organism evidence="2">
    <name type="scientific">Schizaphis graminum</name>
    <name type="common">Green bug aphid</name>
    <dbReference type="NCBI Taxonomy" id="13262"/>
    <lineage>
        <taxon>Eukaryota</taxon>
        <taxon>Metazoa</taxon>
        <taxon>Ecdysozoa</taxon>
        <taxon>Arthropoda</taxon>
        <taxon>Hexapoda</taxon>
        <taxon>Insecta</taxon>
        <taxon>Pterygota</taxon>
        <taxon>Neoptera</taxon>
        <taxon>Paraneoptera</taxon>
        <taxon>Hemiptera</taxon>
        <taxon>Sternorrhyncha</taxon>
        <taxon>Aphidomorpha</taxon>
        <taxon>Aphidoidea</taxon>
        <taxon>Aphididae</taxon>
        <taxon>Aphidini</taxon>
        <taxon>Schizaphis</taxon>
    </lineage>
</organism>
<dbReference type="InterPro" id="IPR048366">
    <property type="entry name" value="TNP-like_GBD"/>
</dbReference>
<proteinExistence type="predicted"/>
<dbReference type="Pfam" id="PF21788">
    <property type="entry name" value="TNP-like_GBD"/>
    <property type="match status" value="1"/>
</dbReference>
<name>A0A2S2PHP4_SCHGA</name>
<reference evidence="2" key="1">
    <citation type="submission" date="2018-04" db="EMBL/GenBank/DDBJ databases">
        <title>Transcriptome of Schizaphis graminum biotype I.</title>
        <authorList>
            <person name="Scully E.D."/>
            <person name="Geib S.M."/>
            <person name="Palmer N.A."/>
            <person name="Koch K."/>
            <person name="Bradshaw J."/>
            <person name="Heng-Moss T."/>
            <person name="Sarath G."/>
        </authorList>
    </citation>
    <scope>NUCLEOTIDE SEQUENCE</scope>
</reference>
<protein>
    <recommendedName>
        <fullName evidence="1">Transposable element P transposase-like GTP-binding insertion domain-containing protein</fullName>
    </recommendedName>
</protein>